<dbReference type="Pfam" id="PF05618">
    <property type="entry name" value="Zn_protease"/>
    <property type="match status" value="1"/>
</dbReference>
<dbReference type="GO" id="GO:0046872">
    <property type="term" value="F:metal ion binding"/>
    <property type="evidence" value="ECO:0007669"/>
    <property type="project" value="InterPro"/>
</dbReference>
<keyword evidence="1" id="KW-0547">Nucleotide-binding</keyword>
<dbReference type="SUPFAM" id="SSF50630">
    <property type="entry name" value="Acid proteases"/>
    <property type="match status" value="1"/>
</dbReference>
<evidence type="ECO:0000256" key="1">
    <source>
        <dbReference type="PROSITE-ProRule" id="PRU00409"/>
    </source>
</evidence>
<dbReference type="SUPFAM" id="SSF56059">
    <property type="entry name" value="Glutathione synthetase ATP-binding domain-like"/>
    <property type="match status" value="1"/>
</dbReference>
<dbReference type="AlphaFoldDB" id="M0EBG6"/>
<dbReference type="PATRIC" id="fig|1227466.3.peg.3063"/>
<dbReference type="InterPro" id="IPR011761">
    <property type="entry name" value="ATP-grasp"/>
</dbReference>
<dbReference type="STRING" id="1227466.C464_15355"/>
<dbReference type="GO" id="GO:0005737">
    <property type="term" value="C:cytoplasm"/>
    <property type="evidence" value="ECO:0007669"/>
    <property type="project" value="TreeGrafter"/>
</dbReference>
<dbReference type="Proteomes" id="UP000011509">
    <property type="component" value="Unassembled WGS sequence"/>
</dbReference>
<organism evidence="3 4">
    <name type="scientific">Halorubrum coriense DSM 10284</name>
    <dbReference type="NCBI Taxonomy" id="1227466"/>
    <lineage>
        <taxon>Archaea</taxon>
        <taxon>Methanobacteriati</taxon>
        <taxon>Methanobacteriota</taxon>
        <taxon>Stenosarchaea group</taxon>
        <taxon>Halobacteria</taxon>
        <taxon>Halobacteriales</taxon>
        <taxon>Haloferacaceae</taxon>
        <taxon>Halorubrum</taxon>
    </lineage>
</organism>
<accession>M0EBG6</accession>
<reference evidence="3 4" key="1">
    <citation type="journal article" date="2014" name="PLoS Genet.">
        <title>Phylogenetically driven sequencing of extremely halophilic archaea reveals strategies for static and dynamic osmo-response.</title>
        <authorList>
            <person name="Becker E.A."/>
            <person name="Seitzer P.M."/>
            <person name="Tritt A."/>
            <person name="Larsen D."/>
            <person name="Krusor M."/>
            <person name="Yao A.I."/>
            <person name="Wu D."/>
            <person name="Madern D."/>
            <person name="Eisen J.A."/>
            <person name="Darling A.E."/>
            <person name="Facciotti M.T."/>
        </authorList>
    </citation>
    <scope>NUCLEOTIDE SEQUENCE [LARGE SCALE GENOMIC DNA]</scope>
    <source>
        <strain evidence="3 4">DSM 10284</strain>
    </source>
</reference>
<dbReference type="InterPro" id="IPR013651">
    <property type="entry name" value="ATP-grasp_RimK-type"/>
</dbReference>
<comment type="caution">
    <text evidence="3">The sequence shown here is derived from an EMBL/GenBank/DDBJ whole genome shotgun (WGS) entry which is preliminary data.</text>
</comment>
<dbReference type="InterPro" id="IPR008503">
    <property type="entry name" value="Asp_endopeptidase"/>
</dbReference>
<keyword evidence="4" id="KW-1185">Reference proteome</keyword>
<dbReference type="RefSeq" id="WP_006114596.1">
    <property type="nucleotide sequence ID" value="NZ_AOJL01000060.1"/>
</dbReference>
<dbReference type="Gene3D" id="3.40.50.20">
    <property type="match status" value="1"/>
</dbReference>
<dbReference type="GO" id="GO:0005524">
    <property type="term" value="F:ATP binding"/>
    <property type="evidence" value="ECO:0007669"/>
    <property type="project" value="UniProtKB-UniRule"/>
</dbReference>
<dbReference type="PANTHER" id="PTHR21621">
    <property type="entry name" value="RIBOSOMAL PROTEIN S6 MODIFICATION PROTEIN"/>
    <property type="match status" value="1"/>
</dbReference>
<evidence type="ECO:0000313" key="3">
    <source>
        <dbReference type="EMBL" id="ELZ44222.1"/>
    </source>
</evidence>
<dbReference type="Gene3D" id="3.30.470.20">
    <property type="entry name" value="ATP-grasp fold, B domain"/>
    <property type="match status" value="1"/>
</dbReference>
<feature type="domain" description="ATP-grasp" evidence="2">
    <location>
        <begin position="117"/>
        <end position="298"/>
    </location>
</feature>
<proteinExistence type="predicted"/>
<evidence type="ECO:0000313" key="4">
    <source>
        <dbReference type="Proteomes" id="UP000011509"/>
    </source>
</evidence>
<dbReference type="GO" id="GO:0016879">
    <property type="term" value="F:ligase activity, forming carbon-nitrogen bonds"/>
    <property type="evidence" value="ECO:0007669"/>
    <property type="project" value="TreeGrafter"/>
</dbReference>
<sequence length="448" mass="48326">MREGSGSDPSVTADEASPVRVGVLSFHNSKETKAILNAVRALGHEPVWLREENTRSWIEDESLRFDPDVEVVVNRLLMTKSAEPLDDLGIATAYAASRAVLNPPEVAVQSLHKYGAAARLATAGIPVPDAYIAFSRRTINEGNRLTSETAVHKSAVGTNGDRMAVVGADDIVAPHIARRRAFLQEFIDAGVERPFDVRAYVVGDRVVGAMKRYAPSDEWRTNVAVGGEVEGFTAGLPEEAARLSREAADVLDLDYAGVDLLCRDGTWYVLEVNVTAGFKGLFEATGVSPAPHIAALAIERGGGVDRDRVASLASVLDDSVPDCKPPLDPDPEESTTVGYTEAVAVSAGQRAVEVVAKSDTGAGRTSIDFDVAAEIGAGPILRTVRVKTGSRRKRQRRPLVEIDVKIGNRWQTVTASVEDRSHMNYPVLLGRDVLDGYHVDVAKREREE</sequence>
<dbReference type="EMBL" id="AOJL01000060">
    <property type="protein sequence ID" value="ELZ44222.1"/>
    <property type="molecule type" value="Genomic_DNA"/>
</dbReference>
<evidence type="ECO:0000259" key="2">
    <source>
        <dbReference type="PROSITE" id="PS50975"/>
    </source>
</evidence>
<protein>
    <submittedName>
        <fullName evidence="3">RimK domain protein ATP-grasp</fullName>
    </submittedName>
</protein>
<keyword evidence="1" id="KW-0067">ATP-binding</keyword>
<dbReference type="PROSITE" id="PS50975">
    <property type="entry name" value="ATP_GRASP"/>
    <property type="match status" value="1"/>
</dbReference>
<name>M0EBG6_9EURY</name>
<gene>
    <name evidence="3" type="ORF">C464_15355</name>
</gene>
<dbReference type="InterPro" id="IPR021109">
    <property type="entry name" value="Peptidase_aspartic_dom_sf"/>
</dbReference>
<dbReference type="Gene3D" id="2.40.70.10">
    <property type="entry name" value="Acid Proteases"/>
    <property type="match status" value="1"/>
</dbReference>
<dbReference type="PANTHER" id="PTHR21621:SF0">
    <property type="entry name" value="BETA-CITRYLGLUTAMATE SYNTHASE B-RELATED"/>
    <property type="match status" value="1"/>
</dbReference>
<dbReference type="Pfam" id="PF08443">
    <property type="entry name" value="RimK"/>
    <property type="match status" value="1"/>
</dbReference>